<evidence type="ECO:0000313" key="2">
    <source>
        <dbReference type="Proteomes" id="UP001165960"/>
    </source>
</evidence>
<gene>
    <name evidence="1" type="ORF">DSO57_1005248</name>
</gene>
<organism evidence="1 2">
    <name type="scientific">Entomophthora muscae</name>
    <dbReference type="NCBI Taxonomy" id="34485"/>
    <lineage>
        <taxon>Eukaryota</taxon>
        <taxon>Fungi</taxon>
        <taxon>Fungi incertae sedis</taxon>
        <taxon>Zoopagomycota</taxon>
        <taxon>Entomophthoromycotina</taxon>
        <taxon>Entomophthoromycetes</taxon>
        <taxon>Entomophthorales</taxon>
        <taxon>Entomophthoraceae</taxon>
        <taxon>Entomophthora</taxon>
    </lineage>
</organism>
<evidence type="ECO:0000313" key="1">
    <source>
        <dbReference type="EMBL" id="KAJ9082384.1"/>
    </source>
</evidence>
<protein>
    <submittedName>
        <fullName evidence="1">Uncharacterized protein</fullName>
    </submittedName>
</protein>
<dbReference type="EMBL" id="QTSX02001434">
    <property type="protein sequence ID" value="KAJ9082384.1"/>
    <property type="molecule type" value="Genomic_DNA"/>
</dbReference>
<name>A0ACC2U645_9FUNG</name>
<keyword evidence="2" id="KW-1185">Reference proteome</keyword>
<proteinExistence type="predicted"/>
<sequence length="669" mass="74306">MTVALALVNQYFFFRKFPFILSSVVVMVVTYPAGKLLELILPKHRFRLGSWRFFLNPGPFNLKEHALIMIFTNSAANWPYGILFVTSSRLEWGVDIGLGWAFLVVALTQLLGFGLGGHLRRIAVLPANMFWPTSLVSITILRAMHEAGNDMATRHASRFRVFGLVAIGSLLFYLLPGYLFQMLSAFPIMCLLAPNSTIAHQLGGPINGLGIGTLSFDWSAITSNLGSPLVTPFYVACNFIAGFVFFVWILAPVGYFVNLWGAQTLPIAGYGYYDSTGATYNLTRVVDAVTHELDVAAFEEYGPPQITLVMAITYFAGMSALGAVIPYIALYHLRPLMRVFFSAEFQRPDIHTKMMARYKDIPSWWFTLLMLLSLSAGVVLTQAVPQVQLTCAGLLIAFSVGAVFAFPNAILYAVTSQFISIHIFAEMLCGLLFPGLTLGNMLFKTVALMTCYQALNMLYNLKLGHYLKLPPRTTFCATVAGTLVAAAISAVVACFVMDTIPDLCVEHPHHASPWSCENPEVFHKASVLWGLIGPLRMFGSATPYQPILYGFFLGFLLPFPVYFLAKRFPGSVLLNQLNIPILMGSVAMLPPAYPFQYPAWFLLAFLFNGVLYRYRFQLWSRYNYAISAGLDFGSAIAFFLIYFLVTPGLEIDWWGNQISDICPLESSLP</sequence>
<dbReference type="Proteomes" id="UP001165960">
    <property type="component" value="Unassembled WGS sequence"/>
</dbReference>
<accession>A0ACC2U645</accession>
<comment type="caution">
    <text evidence="1">The sequence shown here is derived from an EMBL/GenBank/DDBJ whole genome shotgun (WGS) entry which is preliminary data.</text>
</comment>
<reference evidence="1" key="1">
    <citation type="submission" date="2022-04" db="EMBL/GenBank/DDBJ databases">
        <title>Genome of the entomopathogenic fungus Entomophthora muscae.</title>
        <authorList>
            <person name="Elya C."/>
            <person name="Lovett B.R."/>
            <person name="Lee E."/>
            <person name="Macias A.M."/>
            <person name="Hajek A.E."/>
            <person name="De Bivort B.L."/>
            <person name="Kasson M.T."/>
            <person name="De Fine Licht H.H."/>
            <person name="Stajich J.E."/>
        </authorList>
    </citation>
    <scope>NUCLEOTIDE SEQUENCE</scope>
    <source>
        <strain evidence="1">Berkeley</strain>
    </source>
</reference>